<name>A0ACB7PJ66_9PEZI</name>
<dbReference type="EMBL" id="JAGIZQ010000002">
    <property type="protein sequence ID" value="KAH6641653.1"/>
    <property type="molecule type" value="Genomic_DNA"/>
</dbReference>
<evidence type="ECO:0000313" key="2">
    <source>
        <dbReference type="Proteomes" id="UP000724584"/>
    </source>
</evidence>
<proteinExistence type="predicted"/>
<protein>
    <submittedName>
        <fullName evidence="1">Uncharacterized protein</fullName>
    </submittedName>
</protein>
<accession>A0ACB7PJ66</accession>
<gene>
    <name evidence="1" type="ORF">F5144DRAFT_142152</name>
</gene>
<sequence length="156" mass="17166">MSKLEDGLGGCCWSFLSARIPKVARNRHPLEAQSGTWCCASRPAAPAHLVLAALPWAAVQAMPNACNPGLCLLEQLTISRDEVDFDGRMTAVAFGYYCQWLQMEGPPSPIWSCGGWPSRPFQGALTWLSVCWLWCSPHAGWLHFSPRDRISSVTCS</sequence>
<dbReference type="Proteomes" id="UP000724584">
    <property type="component" value="Unassembled WGS sequence"/>
</dbReference>
<keyword evidence="2" id="KW-1185">Reference proteome</keyword>
<comment type="caution">
    <text evidence="1">The sequence shown here is derived from an EMBL/GenBank/DDBJ whole genome shotgun (WGS) entry which is preliminary data.</text>
</comment>
<evidence type="ECO:0000313" key="1">
    <source>
        <dbReference type="EMBL" id="KAH6641653.1"/>
    </source>
</evidence>
<reference evidence="1 2" key="1">
    <citation type="journal article" date="2021" name="Nat. Commun.">
        <title>Genetic determinants of endophytism in the Arabidopsis root mycobiome.</title>
        <authorList>
            <person name="Mesny F."/>
            <person name="Miyauchi S."/>
            <person name="Thiergart T."/>
            <person name="Pickel B."/>
            <person name="Atanasova L."/>
            <person name="Karlsson M."/>
            <person name="Huettel B."/>
            <person name="Barry K.W."/>
            <person name="Haridas S."/>
            <person name="Chen C."/>
            <person name="Bauer D."/>
            <person name="Andreopoulos W."/>
            <person name="Pangilinan J."/>
            <person name="LaButti K."/>
            <person name="Riley R."/>
            <person name="Lipzen A."/>
            <person name="Clum A."/>
            <person name="Drula E."/>
            <person name="Henrissat B."/>
            <person name="Kohler A."/>
            <person name="Grigoriev I.V."/>
            <person name="Martin F.M."/>
            <person name="Hacquard S."/>
        </authorList>
    </citation>
    <scope>NUCLEOTIDE SEQUENCE [LARGE SCALE GENOMIC DNA]</scope>
    <source>
        <strain evidence="1 2">MPI-SDFR-AT-0079</strain>
    </source>
</reference>
<organism evidence="1 2">
    <name type="scientific">Chaetomium tenue</name>
    <dbReference type="NCBI Taxonomy" id="1854479"/>
    <lineage>
        <taxon>Eukaryota</taxon>
        <taxon>Fungi</taxon>
        <taxon>Dikarya</taxon>
        <taxon>Ascomycota</taxon>
        <taxon>Pezizomycotina</taxon>
        <taxon>Sordariomycetes</taxon>
        <taxon>Sordariomycetidae</taxon>
        <taxon>Sordariales</taxon>
        <taxon>Chaetomiaceae</taxon>
        <taxon>Chaetomium</taxon>
    </lineage>
</organism>